<organism evidence="3 4">
    <name type="scientific">Ramlibacter aquaticus</name>
    <dbReference type="NCBI Taxonomy" id="2780094"/>
    <lineage>
        <taxon>Bacteria</taxon>
        <taxon>Pseudomonadati</taxon>
        <taxon>Pseudomonadota</taxon>
        <taxon>Betaproteobacteria</taxon>
        <taxon>Burkholderiales</taxon>
        <taxon>Comamonadaceae</taxon>
        <taxon>Ramlibacter</taxon>
    </lineage>
</organism>
<feature type="domain" description="PBP" evidence="2">
    <location>
        <begin position="141"/>
        <end position="324"/>
    </location>
</feature>
<evidence type="ECO:0000313" key="4">
    <source>
        <dbReference type="Proteomes" id="UP000715965"/>
    </source>
</evidence>
<evidence type="ECO:0000313" key="3">
    <source>
        <dbReference type="EMBL" id="MBE7940842.1"/>
    </source>
</evidence>
<dbReference type="EMBL" id="JADDOJ010000032">
    <property type="protein sequence ID" value="MBE7940842.1"/>
    <property type="molecule type" value="Genomic_DNA"/>
</dbReference>
<comment type="caution">
    <text evidence="3">The sequence shown here is derived from an EMBL/GenBank/DDBJ whole genome shotgun (WGS) entry which is preliminary data.</text>
</comment>
<dbReference type="InterPro" id="IPR036390">
    <property type="entry name" value="WH_DNA-bd_sf"/>
</dbReference>
<dbReference type="InterPro" id="IPR000847">
    <property type="entry name" value="LysR_HTH_N"/>
</dbReference>
<dbReference type="InterPro" id="IPR036388">
    <property type="entry name" value="WH-like_DNA-bd_sf"/>
</dbReference>
<dbReference type="InterPro" id="IPR024370">
    <property type="entry name" value="PBP_domain"/>
</dbReference>
<dbReference type="Proteomes" id="UP000715965">
    <property type="component" value="Unassembled WGS sequence"/>
</dbReference>
<dbReference type="Pfam" id="PF12727">
    <property type="entry name" value="PBP_like"/>
    <property type="match status" value="1"/>
</dbReference>
<dbReference type="RefSeq" id="WP_193780382.1">
    <property type="nucleotide sequence ID" value="NZ_JADDOJ010000032.1"/>
</dbReference>
<reference evidence="3 4" key="1">
    <citation type="submission" date="2020-10" db="EMBL/GenBank/DDBJ databases">
        <title>Draft genome of Ramlibacter aquaticus LMG 30558.</title>
        <authorList>
            <person name="Props R."/>
        </authorList>
    </citation>
    <scope>NUCLEOTIDE SEQUENCE [LARGE SCALE GENOMIC DNA]</scope>
    <source>
        <strain evidence="3 4">LMG 30558</strain>
    </source>
</reference>
<evidence type="ECO:0000259" key="1">
    <source>
        <dbReference type="Pfam" id="PF00126"/>
    </source>
</evidence>
<name>A0ABR9SER3_9BURK</name>
<dbReference type="Gene3D" id="3.40.190.10">
    <property type="entry name" value="Periplasmic binding protein-like II"/>
    <property type="match status" value="1"/>
</dbReference>
<protein>
    <submittedName>
        <fullName evidence="3">Helix-turn-helix transcriptional regulator</fullName>
    </submittedName>
</protein>
<dbReference type="PANTHER" id="PTHR38431">
    <property type="entry name" value="BLL2305 PROTEIN"/>
    <property type="match status" value="1"/>
</dbReference>
<gene>
    <name evidence="3" type="ORF">IM725_09695</name>
</gene>
<dbReference type="PANTHER" id="PTHR38431:SF1">
    <property type="entry name" value="BLL2305 PROTEIN"/>
    <property type="match status" value="1"/>
</dbReference>
<evidence type="ECO:0000259" key="2">
    <source>
        <dbReference type="Pfam" id="PF12727"/>
    </source>
</evidence>
<dbReference type="Gene3D" id="1.10.10.10">
    <property type="entry name" value="Winged helix-like DNA-binding domain superfamily/Winged helix DNA-binding domain"/>
    <property type="match status" value="1"/>
</dbReference>
<keyword evidence="4" id="KW-1185">Reference proteome</keyword>
<proteinExistence type="predicted"/>
<dbReference type="SUPFAM" id="SSF53850">
    <property type="entry name" value="Periplasmic binding protein-like II"/>
    <property type="match status" value="1"/>
</dbReference>
<sequence length="376" mass="40579">MRRVEFAYRLNEGPAGPPGLGHPLVDLLQAVQEGGSIVAAAGRLGVSYRHAWGQLKRWEVELGQPLVGWSQGEAARLSPFATKLLWAERQAQARIAPQLEAVRGELERAFALAFDPQVQVLTLFASHDEAVSALRGHAGGAGLQLDMRFVGSVDAISALNEGRCVVAGFHTPAQPAPGSLAQRTYQPLLEPGRHKLIGFARRWQGLAVAPGNPLGLGSVVDIARQRARFVPRALGTGTRLLFEEMLQAAGILPDSIRGLQAPEPSHAAVAQAVASGAADVGLCIEPAARALGLGFVPLLEEHYHLACLKDALDEPPVASLRRVLRSRGWRDRIAGLPGYTPSRSGQVLSLRRELPWWRFEAPPPRRALRPRRSGSR</sequence>
<accession>A0ABR9SER3</accession>
<dbReference type="SUPFAM" id="SSF46785">
    <property type="entry name" value="Winged helix' DNA-binding domain"/>
    <property type="match status" value="1"/>
</dbReference>
<feature type="domain" description="HTH lysR-type" evidence="1">
    <location>
        <begin position="27"/>
        <end position="79"/>
    </location>
</feature>
<dbReference type="Pfam" id="PF00126">
    <property type="entry name" value="HTH_1"/>
    <property type="match status" value="1"/>
</dbReference>